<dbReference type="SMART" id="SM00327">
    <property type="entry name" value="VWA"/>
    <property type="match status" value="1"/>
</dbReference>
<keyword evidence="2" id="KW-1133">Transmembrane helix</keyword>
<feature type="transmembrane region" description="Helical" evidence="2">
    <location>
        <begin position="1835"/>
        <end position="1853"/>
    </location>
</feature>
<dbReference type="PROSITE" id="PS50234">
    <property type="entry name" value="VWFA"/>
    <property type="match status" value="1"/>
</dbReference>
<gene>
    <name evidence="5" type="ORF">JL106_10295</name>
</gene>
<dbReference type="NCBIfam" id="TIGR01167">
    <property type="entry name" value="LPXTG_anchor"/>
    <property type="match status" value="1"/>
</dbReference>
<feature type="signal peptide" evidence="3">
    <location>
        <begin position="1"/>
        <end position="22"/>
    </location>
</feature>
<name>A0A938YDM7_9ACTN</name>
<dbReference type="EMBL" id="JAERWK010000012">
    <property type="protein sequence ID" value="MBM9467668.1"/>
    <property type="molecule type" value="Genomic_DNA"/>
</dbReference>
<dbReference type="Proteomes" id="UP000663792">
    <property type="component" value="Unassembled WGS sequence"/>
</dbReference>
<keyword evidence="2" id="KW-0812">Transmembrane</keyword>
<evidence type="ECO:0000256" key="2">
    <source>
        <dbReference type="SAM" id="Phobius"/>
    </source>
</evidence>
<feature type="compositionally biased region" description="Low complexity" evidence="1">
    <location>
        <begin position="1779"/>
        <end position="1798"/>
    </location>
</feature>
<reference evidence="5" key="1">
    <citation type="submission" date="2021-01" db="EMBL/GenBank/DDBJ databases">
        <title>YIM 132084 draft genome.</title>
        <authorList>
            <person name="An D."/>
        </authorList>
    </citation>
    <scope>NUCLEOTIDE SEQUENCE</scope>
    <source>
        <strain evidence="5">YIM 132084</strain>
    </source>
</reference>
<keyword evidence="2" id="KW-0472">Membrane</keyword>
<feature type="compositionally biased region" description="Gly residues" evidence="1">
    <location>
        <begin position="1800"/>
        <end position="1824"/>
    </location>
</feature>
<feature type="region of interest" description="Disordered" evidence="1">
    <location>
        <begin position="1779"/>
        <end position="1825"/>
    </location>
</feature>
<evidence type="ECO:0000259" key="4">
    <source>
        <dbReference type="PROSITE" id="PS50234"/>
    </source>
</evidence>
<organism evidence="5 6">
    <name type="scientific">Nakamurella leprariae</name>
    <dbReference type="NCBI Taxonomy" id="2803911"/>
    <lineage>
        <taxon>Bacteria</taxon>
        <taxon>Bacillati</taxon>
        <taxon>Actinomycetota</taxon>
        <taxon>Actinomycetes</taxon>
        <taxon>Nakamurellales</taxon>
        <taxon>Nakamurellaceae</taxon>
        <taxon>Nakamurella</taxon>
    </lineage>
</organism>
<accession>A0A938YDM7</accession>
<dbReference type="Gene3D" id="3.40.50.410">
    <property type="entry name" value="von Willebrand factor, type A domain"/>
    <property type="match status" value="1"/>
</dbReference>
<dbReference type="RefSeq" id="WP_205260617.1">
    <property type="nucleotide sequence ID" value="NZ_JAERWK010000012.1"/>
</dbReference>
<comment type="caution">
    <text evidence="5">The sequence shown here is derived from an EMBL/GenBank/DDBJ whole genome shotgun (WGS) entry which is preliminary data.</text>
</comment>
<dbReference type="InterPro" id="IPR002035">
    <property type="entry name" value="VWF_A"/>
</dbReference>
<dbReference type="InterPro" id="IPR036465">
    <property type="entry name" value="vWFA_dom_sf"/>
</dbReference>
<dbReference type="InterPro" id="IPR045826">
    <property type="entry name" value="SpaA_PFL_dom_2"/>
</dbReference>
<dbReference type="InterPro" id="IPR057687">
    <property type="entry name" value="DUF7927"/>
</dbReference>
<dbReference type="Pfam" id="PF19403">
    <property type="entry name" value="SpaA_2"/>
    <property type="match status" value="10"/>
</dbReference>
<keyword evidence="3" id="KW-0732">Signal</keyword>
<evidence type="ECO:0000256" key="1">
    <source>
        <dbReference type="SAM" id="MobiDB-lite"/>
    </source>
</evidence>
<dbReference type="SUPFAM" id="SSF53300">
    <property type="entry name" value="vWA-like"/>
    <property type="match status" value="1"/>
</dbReference>
<proteinExistence type="predicted"/>
<dbReference type="CDD" id="cd00198">
    <property type="entry name" value="vWFA"/>
    <property type="match status" value="1"/>
</dbReference>
<dbReference type="Pfam" id="PF25549">
    <property type="entry name" value="DUF7927"/>
    <property type="match status" value="1"/>
</dbReference>
<evidence type="ECO:0000313" key="5">
    <source>
        <dbReference type="EMBL" id="MBM9467668.1"/>
    </source>
</evidence>
<feature type="domain" description="VWFA" evidence="4">
    <location>
        <begin position="198"/>
        <end position="402"/>
    </location>
</feature>
<evidence type="ECO:0000313" key="6">
    <source>
        <dbReference type="Proteomes" id="UP000663792"/>
    </source>
</evidence>
<protein>
    <submittedName>
        <fullName evidence="5">DUF11 domain-containing protein</fullName>
    </submittedName>
</protein>
<evidence type="ECO:0000256" key="3">
    <source>
        <dbReference type="SAM" id="SignalP"/>
    </source>
</evidence>
<feature type="chain" id="PRO_5036953387" evidence="3">
    <location>
        <begin position="23"/>
        <end position="1863"/>
    </location>
</feature>
<sequence>MTAAALTATALITLAAAVPAGAVITPTRIGTGPAPAPRLVPAATATTAVVEVNTGGDRVGVSGVSPLAGVQLGLFAGEGDANPVNTSWALCTSDGDGDCSFQVPDTQSGGANRNARYWVKQVAAPAGWTVNATLRTGDADGSGSQATPYAFRTPSLRAGNTYTSGEDFMTGGSYDRTASGGVWQTSRSNPVAGDCGLDVALVLDVSGSVGSSMPALQAAGRTLVNSLIGTPSSVGLFTFASTAPANSSNNRNRPVVPVSTAAGAGMVNGWINGTSSGGGTNWDRGLAQVAASDSDFDVAIVITDGNPSFYGSPTKGPGDYTRFVEVENGIFSANAVKAEGTRVVAMGVGAGVSGFPQNLAAISGPVVNSDYYQTADYTVAGQALRALALENCAGSVSVVKEVIPPGGTLVDAQPAAGWTFDATAANATVTPGSAVTDATGGVSFDLAFADGTTSSPVTVTETQQAGYSLVSQGGANAVCTNLASGTPVPVTNAGPTGFTVAADTTAPISCVVVNQAPTPQAAVQVEKQWVVDGVAYSDGAQPAGLVASPTVNGAPATFGAPVSGFTAGDTVTIDEVATVLPGCTVISATVTAAGTSLPATITLPGGLTTVSLTNTVSCDSSLTLTKEVAIGDADPAGWVLTATGPDGSLTGPTGGTGVTAQVTAGEPYTLTETGGDPRYVQAVDDTGRAQWNCTATLAGGPFDSTEAASGTVVVGLGEQVTCTAVNVTAEVTLAKQVVNDAGGTAAPGDFQLTATPTGTVPPGLGPVTVPGSAAGAVALLRPGQPYALTEAGPAGYTGSVACSVDGGAPQPATSVTAQAGQSVVCQFTNDDIAPQLTLAKVVANGATGGTAVAADFTLTAVNGDATITGAAGSAAVTDQTASAGTWTLSEDGPDGYSGSVWTCATAAGVPVAGGDQVTLELGQDVTCIVTNTAVAPTLTLVKQVVNSSGGSAEPEDWTLTASGPVTVSGTTGSAEVTDAAVATGTYDLREAGPSGYSRSNWTCTGASASTADSVTVALGDEATCTLVNTDQPATLTLVKDVETGTTGSTAVPADWTLTATPDGIAGQPVVSGNGDPTSAGGVALVSVFAGEYVLTERGPDGFTELGWQCQGAVVAPSDLGIEVSVPSGGNVICTVTNTAVAPTLTLVKQVDNGSTGGTAEAGDWTLTADGPTPISGVTGAPAVTSAPVAVGSYTLTESGLPGYTAGQWECAIDGGGLVTGDTVTLAEGQDAVCSIVNTAVSPTLTLVKSVTNSHGGTAVPTDWTLAATGADAEFSGTTGSAAVTAVEVPVGEYDLAETGDVPGYVAGGWTCVGAGDLVAGPGSALGISTGTVTLGLGDEAVCAIVNADRPADLTLAKVVDAGQTGSPAVPAEWTLTATPVDLPGQPVVSGSGDPLQIGGVDEVPVFAGQYRLSESGPQGWTPGDWTCTGGQLDGDLVTVPTGGEVSCSITNTAQPATLTLVKQVVNGDTGGTAVPADWTLTATGPVTVSGTSGAAAITAAVVPVGNYTLSESGPDGYMAGSWVCDGVTIEAGRITVGVGIDLTCTVTNTAQAPTLTLVKQVDNGNTGTAEANDWTLQAAGPVTVSGVTASDGVTAVSVPAGEYTLSETGGPDGYVASGWICSDAPDTVVGTVTLILGADVTCTITNSVAPAPGWELVKTADPVTETQVVAGTPITYTLTATNTGNVAITGAQAVDDLSQVLDLADLQGPLPAGLTLDGAALNWALPELSFGGTVSVSYTVVVRAGLDTGTLINTAAPVGDTGGSCGECGTLHRIVSLTPIPTSSSTGPTTTTTVWTSPDHGGGNGGGGNGGGGNGGGGHHGGGNLPDTGVPASAYLLWGAALLAGGLALLWFSRRNRATGAHR</sequence>
<keyword evidence="6" id="KW-1185">Reference proteome</keyword>